<keyword evidence="3" id="KW-1185">Reference proteome</keyword>
<dbReference type="AlphaFoldDB" id="F9WQX4"/>
<sequence length="224" mass="24360">MAGVGTVTAGLSPRPEAHALFCPALCVRAAPRACARPLERRRRTLERCHGTEVRCQLRQTDAGAPRGRANGLTIAGNLVRAPALRAFCRHAPPVCACRALTCGRVACHRCLATPAQRCARRQRAPSASAREAGRYGGQGSESAGLRVALVRSGRTARHYTRRRPTETQQRSAAHAPRRDGLPDKGGKRNQMRGCSVTVRSMAPPPDRTELRQRRQNRTADGRAH</sequence>
<name>F9WQX4_TRYVY</name>
<protein>
    <submittedName>
        <fullName evidence="2">Uncharacterized protein</fullName>
    </submittedName>
</protein>
<accession>F9WQX4</accession>
<evidence type="ECO:0000313" key="2">
    <source>
        <dbReference type="EMBL" id="CCD19956.1"/>
    </source>
</evidence>
<gene>
    <name evidence="2" type="ORF">TvY486_0027070</name>
</gene>
<feature type="compositionally biased region" description="Basic and acidic residues" evidence="1">
    <location>
        <begin position="206"/>
        <end position="224"/>
    </location>
</feature>
<feature type="compositionally biased region" description="Basic and acidic residues" evidence="1">
    <location>
        <begin position="176"/>
        <end position="186"/>
    </location>
</feature>
<proteinExistence type="predicted"/>
<organism evidence="2 3">
    <name type="scientific">Trypanosoma vivax (strain Y486)</name>
    <dbReference type="NCBI Taxonomy" id="1055687"/>
    <lineage>
        <taxon>Eukaryota</taxon>
        <taxon>Discoba</taxon>
        <taxon>Euglenozoa</taxon>
        <taxon>Kinetoplastea</taxon>
        <taxon>Metakinetoplastina</taxon>
        <taxon>Trypanosomatida</taxon>
        <taxon>Trypanosomatidae</taxon>
        <taxon>Trypanosoma</taxon>
        <taxon>Duttonella</taxon>
    </lineage>
</organism>
<feature type="region of interest" description="Disordered" evidence="1">
    <location>
        <begin position="121"/>
        <end position="224"/>
    </location>
</feature>
<dbReference type="EMBL" id="CAEX01004550">
    <property type="protein sequence ID" value="CCD19956.1"/>
    <property type="molecule type" value="Genomic_DNA"/>
</dbReference>
<dbReference type="Proteomes" id="UP000009027">
    <property type="component" value="Unassembled WGS sequence"/>
</dbReference>
<reference evidence="2 3" key="1">
    <citation type="journal article" date="2012" name="Proc. Natl. Acad. Sci. U.S.A.">
        <title>Antigenic diversity is generated by distinct evolutionary mechanisms in African trypanosome species.</title>
        <authorList>
            <person name="Jackson A.P."/>
            <person name="Berry A."/>
            <person name="Aslett M."/>
            <person name="Allison H.C."/>
            <person name="Burton P."/>
            <person name="Vavrova-Anderson J."/>
            <person name="Brown R."/>
            <person name="Browne H."/>
            <person name="Corton N."/>
            <person name="Hauser H."/>
            <person name="Gamble J."/>
            <person name="Gilderthorp R."/>
            <person name="Marcello L."/>
            <person name="McQuillan J."/>
            <person name="Otto T.D."/>
            <person name="Quail M.A."/>
            <person name="Sanders M.J."/>
            <person name="van Tonder A."/>
            <person name="Ginger M.L."/>
            <person name="Field M.C."/>
            <person name="Barry J.D."/>
            <person name="Hertz-Fowler C."/>
            <person name="Berriman M."/>
        </authorList>
    </citation>
    <scope>NUCLEOTIDE SEQUENCE</scope>
    <source>
        <strain evidence="2 3">Y486</strain>
    </source>
</reference>
<evidence type="ECO:0000256" key="1">
    <source>
        <dbReference type="SAM" id="MobiDB-lite"/>
    </source>
</evidence>
<dbReference type="VEuPathDB" id="TriTrypDB:TvY486_0027070"/>
<evidence type="ECO:0000313" key="3">
    <source>
        <dbReference type="Proteomes" id="UP000009027"/>
    </source>
</evidence>